<dbReference type="SUPFAM" id="SSF54236">
    <property type="entry name" value="Ubiquitin-like"/>
    <property type="match status" value="1"/>
</dbReference>
<dbReference type="Gene3D" id="3.10.20.90">
    <property type="entry name" value="Phosphatidylinositol 3-kinase Catalytic Subunit, Chain A, domain 1"/>
    <property type="match status" value="1"/>
</dbReference>
<feature type="domain" description="CAP-Gly" evidence="5">
    <location>
        <begin position="176"/>
        <end position="220"/>
    </location>
</feature>
<dbReference type="Gene3D" id="2.30.30.190">
    <property type="entry name" value="CAP Gly-rich-like domain"/>
    <property type="match status" value="1"/>
</dbReference>
<dbReference type="GO" id="GO:0031122">
    <property type="term" value="P:cytoplasmic microtubule organization"/>
    <property type="evidence" value="ECO:0007669"/>
    <property type="project" value="EnsemblFungi"/>
</dbReference>
<keyword evidence="7" id="KW-1185">Reference proteome</keyword>
<dbReference type="InterPro" id="IPR000938">
    <property type="entry name" value="CAP-Gly_domain"/>
</dbReference>
<evidence type="ECO:0000259" key="5">
    <source>
        <dbReference type="PROSITE" id="PS50245"/>
    </source>
</evidence>
<dbReference type="OrthoDB" id="5295208at2759"/>
<dbReference type="InterPro" id="IPR000626">
    <property type="entry name" value="Ubiquitin-like_dom"/>
</dbReference>
<dbReference type="InterPro" id="IPR036859">
    <property type="entry name" value="CAP-Gly_dom_sf"/>
</dbReference>
<evidence type="ECO:0000256" key="4">
    <source>
        <dbReference type="ARBA" id="ARBA00025779"/>
    </source>
</evidence>
<dbReference type="PANTHER" id="PTHR18916">
    <property type="entry name" value="DYNACTIN 1-RELATED MICROTUBULE-BINDING"/>
    <property type="match status" value="1"/>
</dbReference>
<evidence type="ECO:0000256" key="2">
    <source>
        <dbReference type="ARBA" id="ARBA00022490"/>
    </source>
</evidence>
<sequence>MADIPLQVISEAASSERRITPSWSITQLRTKLEPITGVPPFAQRISLKTASSQTVPIEAADEDHTLLSAFPLAAYAELHILDTRPAGSRLNLNDTSGVEKYVMPPEEYEKKSDSVLAWKKAEKLGRFDPNAPSLEKAKIDAFEQEIRDRGIEVGRRCRVGGDDSRRGDVRYVGEVKEIPGTIGAWVGVQLDEPVGKNDGSIGGTRYWGTESTLKHGVFVRPERVEVGDWPALDDLEDMEEI</sequence>
<dbReference type="GO" id="GO:0051010">
    <property type="term" value="F:microtubule plus-end binding"/>
    <property type="evidence" value="ECO:0007669"/>
    <property type="project" value="TreeGrafter"/>
</dbReference>
<dbReference type="GO" id="GO:0035371">
    <property type="term" value="C:microtubule plus-end"/>
    <property type="evidence" value="ECO:0007669"/>
    <property type="project" value="TreeGrafter"/>
</dbReference>
<dbReference type="Pfam" id="PF14560">
    <property type="entry name" value="Ubiquitin_2"/>
    <property type="match status" value="1"/>
</dbReference>
<protein>
    <submittedName>
        <fullName evidence="6">Putative cap-gly domain-containing protein</fullName>
    </submittedName>
</protein>
<evidence type="ECO:0000313" key="6">
    <source>
        <dbReference type="EMBL" id="EMR72398.1"/>
    </source>
</evidence>
<dbReference type="EMBL" id="KB705463">
    <property type="protein sequence ID" value="EMR72398.1"/>
    <property type="molecule type" value="Genomic_DNA"/>
</dbReference>
<keyword evidence="2" id="KW-0963">Cytoplasm</keyword>
<comment type="similarity">
    <text evidence="4">Belongs to the TBCB family.</text>
</comment>
<reference evidence="7" key="1">
    <citation type="journal article" date="2013" name="Genome Announc.">
        <title>Draft genome sequence of the grapevine dieback fungus Eutypa lata UCR-EL1.</title>
        <authorList>
            <person name="Blanco-Ulate B."/>
            <person name="Rolshausen P.E."/>
            <person name="Cantu D."/>
        </authorList>
    </citation>
    <scope>NUCLEOTIDE SEQUENCE [LARGE SCALE GENOMIC DNA]</scope>
    <source>
        <strain evidence="7">UCR-EL1</strain>
    </source>
</reference>
<dbReference type="STRING" id="1287681.M7T670"/>
<dbReference type="GO" id="GO:0005634">
    <property type="term" value="C:nucleus"/>
    <property type="evidence" value="ECO:0007669"/>
    <property type="project" value="TreeGrafter"/>
</dbReference>
<dbReference type="GO" id="GO:0005938">
    <property type="term" value="C:cell cortex"/>
    <property type="evidence" value="ECO:0007669"/>
    <property type="project" value="TreeGrafter"/>
</dbReference>
<dbReference type="SUPFAM" id="SSF74924">
    <property type="entry name" value="Cap-Gly domain"/>
    <property type="match status" value="1"/>
</dbReference>
<dbReference type="InterPro" id="IPR029071">
    <property type="entry name" value="Ubiquitin-like_domsf"/>
</dbReference>
<dbReference type="KEGG" id="ela:UCREL1_548"/>
<dbReference type="OMA" id="DQYEQRT"/>
<dbReference type="AlphaFoldDB" id="M7T670"/>
<dbReference type="PROSITE" id="PS50245">
    <property type="entry name" value="CAP_GLY_2"/>
    <property type="match status" value="1"/>
</dbReference>
<dbReference type="HOGENOM" id="CLU_067577_2_0_1"/>
<evidence type="ECO:0000256" key="3">
    <source>
        <dbReference type="ARBA" id="ARBA00023186"/>
    </source>
</evidence>
<organism evidence="6 7">
    <name type="scientific">Eutypa lata (strain UCR-EL1)</name>
    <name type="common">Grapevine dieback disease fungus</name>
    <name type="synonym">Eutypa armeniacae</name>
    <dbReference type="NCBI Taxonomy" id="1287681"/>
    <lineage>
        <taxon>Eukaryota</taxon>
        <taxon>Fungi</taxon>
        <taxon>Dikarya</taxon>
        <taxon>Ascomycota</taxon>
        <taxon>Pezizomycotina</taxon>
        <taxon>Sordariomycetes</taxon>
        <taxon>Xylariomycetidae</taxon>
        <taxon>Xylariales</taxon>
        <taxon>Diatrypaceae</taxon>
        <taxon>Eutypa</taxon>
    </lineage>
</organism>
<dbReference type="Proteomes" id="UP000012174">
    <property type="component" value="Unassembled WGS sequence"/>
</dbReference>
<dbReference type="Pfam" id="PF01302">
    <property type="entry name" value="CAP_GLY"/>
    <property type="match status" value="1"/>
</dbReference>
<evidence type="ECO:0000313" key="7">
    <source>
        <dbReference type="Proteomes" id="UP000012174"/>
    </source>
</evidence>
<dbReference type="PANTHER" id="PTHR18916:SF85">
    <property type="entry name" value="TUBULIN-FOLDING COFACTOR B"/>
    <property type="match status" value="1"/>
</dbReference>
<dbReference type="SMART" id="SM01052">
    <property type="entry name" value="CAP_GLY"/>
    <property type="match status" value="1"/>
</dbReference>
<keyword evidence="3" id="KW-0143">Chaperone</keyword>
<evidence type="ECO:0000256" key="1">
    <source>
        <dbReference type="ARBA" id="ARBA00004496"/>
    </source>
</evidence>
<dbReference type="eggNOG" id="KOG3206">
    <property type="taxonomic scope" value="Eukaryota"/>
</dbReference>
<accession>M7T670</accession>
<gene>
    <name evidence="6" type="ORF">UCREL1_548</name>
</gene>
<proteinExistence type="inferred from homology"/>
<comment type="subcellular location">
    <subcellularLocation>
        <location evidence="1">Cytoplasm</location>
    </subcellularLocation>
</comment>
<name>M7T670_EUTLA</name>